<sequence length="197" mass="21467">MPSKTRPDAFPPEAPAHAAPADLALFVHVAELGSFSAVARAVDRLEALYRVRLLRRSTHGLSLTPEGGTLLQHARQVLAALGDLADELSARRERASGVVRLAVSPALAQCFVVPALPALAARHPTCASSCMPTTASSIWRPKASMLRCAPTICATRGWWRAGSGASGASSARRLRCWRGWARRRRRPIWRAFRWSRT</sequence>
<dbReference type="InterPro" id="IPR058163">
    <property type="entry name" value="LysR-type_TF_proteobact-type"/>
</dbReference>
<evidence type="ECO:0000256" key="1">
    <source>
        <dbReference type="ARBA" id="ARBA00009437"/>
    </source>
</evidence>
<evidence type="ECO:0000313" key="3">
    <source>
        <dbReference type="EMBL" id="KDB54096.1"/>
    </source>
</evidence>
<name>A0A059KRP9_9BURK</name>
<dbReference type="SUPFAM" id="SSF46785">
    <property type="entry name" value="Winged helix' DNA-binding domain"/>
    <property type="match status" value="1"/>
</dbReference>
<comment type="caution">
    <text evidence="3">The sequence shown here is derived from an EMBL/GenBank/DDBJ whole genome shotgun (WGS) entry which is preliminary data.</text>
</comment>
<dbReference type="Gene3D" id="1.10.10.10">
    <property type="entry name" value="Winged helix-like DNA-binding domain superfamily/Winged helix DNA-binding domain"/>
    <property type="match status" value="1"/>
</dbReference>
<organism evidence="3 4">
    <name type="scientific">Sphaerotilus natans subsp. natans DSM 6575</name>
    <dbReference type="NCBI Taxonomy" id="1286631"/>
    <lineage>
        <taxon>Bacteria</taxon>
        <taxon>Pseudomonadati</taxon>
        <taxon>Pseudomonadota</taxon>
        <taxon>Betaproteobacteria</taxon>
        <taxon>Burkholderiales</taxon>
        <taxon>Sphaerotilaceae</taxon>
        <taxon>Sphaerotilus</taxon>
    </lineage>
</organism>
<evidence type="ECO:0000313" key="4">
    <source>
        <dbReference type="Proteomes" id="UP000026714"/>
    </source>
</evidence>
<evidence type="ECO:0000259" key="2">
    <source>
        <dbReference type="PROSITE" id="PS50931"/>
    </source>
</evidence>
<dbReference type="Proteomes" id="UP000026714">
    <property type="component" value="Unassembled WGS sequence"/>
</dbReference>
<dbReference type="PANTHER" id="PTHR30537">
    <property type="entry name" value="HTH-TYPE TRANSCRIPTIONAL REGULATOR"/>
    <property type="match status" value="1"/>
</dbReference>
<accession>A0A059KRP9</accession>
<dbReference type="GO" id="GO:0006351">
    <property type="term" value="P:DNA-templated transcription"/>
    <property type="evidence" value="ECO:0007669"/>
    <property type="project" value="TreeGrafter"/>
</dbReference>
<dbReference type="PANTHER" id="PTHR30537:SF21">
    <property type="entry name" value="HTH-TYPE TRANSCRIPTIONAL REGULATOR SINR-RELATED"/>
    <property type="match status" value="1"/>
</dbReference>
<feature type="domain" description="HTH lysR-type" evidence="2">
    <location>
        <begin position="36"/>
        <end position="64"/>
    </location>
</feature>
<dbReference type="EMBL" id="AZRA01000007">
    <property type="protein sequence ID" value="KDB54096.1"/>
    <property type="molecule type" value="Genomic_DNA"/>
</dbReference>
<protein>
    <recommendedName>
        <fullName evidence="2">HTH lysR-type domain-containing protein</fullName>
    </recommendedName>
</protein>
<dbReference type="GO" id="GO:0003700">
    <property type="term" value="F:DNA-binding transcription factor activity"/>
    <property type="evidence" value="ECO:0007669"/>
    <property type="project" value="InterPro"/>
</dbReference>
<dbReference type="GO" id="GO:0043565">
    <property type="term" value="F:sequence-specific DNA binding"/>
    <property type="evidence" value="ECO:0007669"/>
    <property type="project" value="TreeGrafter"/>
</dbReference>
<dbReference type="Pfam" id="PF00126">
    <property type="entry name" value="HTH_1"/>
    <property type="match status" value="1"/>
</dbReference>
<dbReference type="AlphaFoldDB" id="A0A059KRP9"/>
<dbReference type="InterPro" id="IPR000847">
    <property type="entry name" value="LysR_HTH_N"/>
</dbReference>
<proteinExistence type="inferred from homology"/>
<dbReference type="PATRIC" id="fig|1286631.3.peg.314"/>
<reference evidence="3 4" key="1">
    <citation type="journal article" date="2014" name="FEMS Microbiol. Ecol.">
        <title>Sphaerotilus natans encrusted with nanoball-shaped Fe(III) oxide minerals formed by nitrate-reducing mixotrophic Fe(II) oxidation.</title>
        <authorList>
            <person name="Park S."/>
            <person name="Kim D.H."/>
            <person name="Lee J.H."/>
            <person name="Hur H.G."/>
        </authorList>
    </citation>
    <scope>NUCLEOTIDE SEQUENCE [LARGE SCALE GENOMIC DNA]</scope>
    <source>
        <strain evidence="3 4">DSM 6575</strain>
    </source>
</reference>
<dbReference type="InterPro" id="IPR036388">
    <property type="entry name" value="WH-like_DNA-bd_sf"/>
</dbReference>
<comment type="similarity">
    <text evidence="1">Belongs to the LysR transcriptional regulatory family.</text>
</comment>
<keyword evidence="4" id="KW-1185">Reference proteome</keyword>
<gene>
    <name evidence="3" type="ORF">X805_03190</name>
</gene>
<dbReference type="PROSITE" id="PS50931">
    <property type="entry name" value="HTH_LYSR"/>
    <property type="match status" value="1"/>
</dbReference>
<dbReference type="InterPro" id="IPR036390">
    <property type="entry name" value="WH_DNA-bd_sf"/>
</dbReference>
<dbReference type="eggNOG" id="COG0583">
    <property type="taxonomic scope" value="Bacteria"/>
</dbReference>